<dbReference type="InterPro" id="IPR001387">
    <property type="entry name" value="Cro/C1-type_HTH"/>
</dbReference>
<dbReference type="SUPFAM" id="SSF47413">
    <property type="entry name" value="lambda repressor-like DNA-binding domains"/>
    <property type="match status" value="1"/>
</dbReference>
<reference evidence="2 3" key="1">
    <citation type="submission" date="2017-04" db="EMBL/GenBank/DDBJ databases">
        <title>Novel microbial lineages endemic to geothermal iron-oxide mats fill important gaps in the evolutionary history of Archaea.</title>
        <authorList>
            <person name="Jay Z.J."/>
            <person name="Beam J.P."/>
            <person name="Dlakic M."/>
            <person name="Rusch D.B."/>
            <person name="Kozubal M.A."/>
            <person name="Inskeep W.P."/>
        </authorList>
    </citation>
    <scope>NUCLEOTIDE SEQUENCE [LARGE SCALE GENOMIC DNA]</scope>
    <source>
        <strain evidence="2">OSP_D</strain>
    </source>
</reference>
<evidence type="ECO:0000313" key="3">
    <source>
        <dbReference type="Proteomes" id="UP000240880"/>
    </source>
</evidence>
<dbReference type="AlphaFoldDB" id="A0A2R6ACL2"/>
<feature type="domain" description="HTH cro/C1-type" evidence="1">
    <location>
        <begin position="23"/>
        <end position="62"/>
    </location>
</feature>
<organism evidence="2 3">
    <name type="scientific">Candidatus Marsarchaeota G1 archaeon OSP_D</name>
    <dbReference type="NCBI Taxonomy" id="1978155"/>
    <lineage>
        <taxon>Archaea</taxon>
        <taxon>Candidatus Marsarchaeota</taxon>
        <taxon>Candidatus Marsarchaeota group 1</taxon>
    </lineage>
</organism>
<evidence type="ECO:0000313" key="2">
    <source>
        <dbReference type="EMBL" id="PSN84068.1"/>
    </source>
</evidence>
<dbReference type="GO" id="GO:0003677">
    <property type="term" value="F:DNA binding"/>
    <property type="evidence" value="ECO:0007669"/>
    <property type="project" value="InterPro"/>
</dbReference>
<dbReference type="PANTHER" id="PTHR40730">
    <property type="entry name" value="TRANSCRIPTIONAL REGULATOR PROTEIN-LIKE PROTEIN"/>
    <property type="match status" value="1"/>
</dbReference>
<dbReference type="EMBL" id="NEXC01000008">
    <property type="protein sequence ID" value="PSN84068.1"/>
    <property type="molecule type" value="Genomic_DNA"/>
</dbReference>
<sequence>MYSPLEVTTRSLIPALKRLAVERLLSLGFSETQVAKMVGLSQSAISRYVANERGILASTLSKSDLNSMLESAVKGMVEGRLKTHEFLHEVDKIALYALSKGYVCTVCVSHNPQIKLPCTICLSDTPAVVKRELV</sequence>
<dbReference type="PANTHER" id="PTHR40730:SF4">
    <property type="entry name" value="TRANSCRIPTIONAL REGULATOR"/>
    <property type="match status" value="1"/>
</dbReference>
<dbReference type="CDD" id="cd00093">
    <property type="entry name" value="HTH_XRE"/>
    <property type="match status" value="1"/>
</dbReference>
<accession>A0A2R6ACL2</accession>
<dbReference type="Proteomes" id="UP000240880">
    <property type="component" value="Unassembled WGS sequence"/>
</dbReference>
<proteinExistence type="predicted"/>
<evidence type="ECO:0000259" key="1">
    <source>
        <dbReference type="Pfam" id="PF01381"/>
    </source>
</evidence>
<gene>
    <name evidence="2" type="ORF">B9Q01_02260</name>
</gene>
<name>A0A2R6ACL2_9ARCH</name>
<dbReference type="Pfam" id="PF01381">
    <property type="entry name" value="HTH_3"/>
    <property type="match status" value="1"/>
</dbReference>
<protein>
    <recommendedName>
        <fullName evidence="1">HTH cro/C1-type domain-containing protein</fullName>
    </recommendedName>
</protein>
<dbReference type="InterPro" id="IPR010982">
    <property type="entry name" value="Lambda_DNA-bd_dom_sf"/>
</dbReference>
<comment type="caution">
    <text evidence="2">The sequence shown here is derived from an EMBL/GenBank/DDBJ whole genome shotgun (WGS) entry which is preliminary data.</text>
</comment>